<gene>
    <name evidence="5" type="ORF">C4K46_00490</name>
</gene>
<dbReference type="InterPro" id="IPR000843">
    <property type="entry name" value="HTH_LacI"/>
</dbReference>
<evidence type="ECO:0000256" key="3">
    <source>
        <dbReference type="ARBA" id="ARBA00023163"/>
    </source>
</evidence>
<dbReference type="EMBL" id="PRDG01000001">
    <property type="protein sequence ID" value="MBP2622413.1"/>
    <property type="molecule type" value="Genomic_DNA"/>
</dbReference>
<dbReference type="SUPFAM" id="SSF53822">
    <property type="entry name" value="Periplasmic binding protein-like I"/>
    <property type="match status" value="1"/>
</dbReference>
<evidence type="ECO:0000313" key="5">
    <source>
        <dbReference type="EMBL" id="MBP2622413.1"/>
    </source>
</evidence>
<evidence type="ECO:0000256" key="2">
    <source>
        <dbReference type="ARBA" id="ARBA00023125"/>
    </source>
</evidence>
<dbReference type="InterPro" id="IPR028082">
    <property type="entry name" value="Peripla_BP_I"/>
</dbReference>
<feature type="domain" description="HTH lacI-type" evidence="4">
    <location>
        <begin position="2"/>
        <end position="58"/>
    </location>
</feature>
<dbReference type="PANTHER" id="PTHR30146:SF149">
    <property type="entry name" value="HTH-TYPE TRANSCRIPTIONAL REGULATOR EBGR"/>
    <property type="match status" value="1"/>
</dbReference>
<evidence type="ECO:0000313" key="6">
    <source>
        <dbReference type="Proteomes" id="UP001519296"/>
    </source>
</evidence>
<dbReference type="Gene3D" id="1.10.260.40">
    <property type="entry name" value="lambda repressor-like DNA-binding domains"/>
    <property type="match status" value="1"/>
</dbReference>
<accession>A0ABS5B1P7</accession>
<organism evidence="5 6">
    <name type="scientific">Streptococcus oricebi</name>
    <dbReference type="NCBI Taxonomy" id="1547447"/>
    <lineage>
        <taxon>Bacteria</taxon>
        <taxon>Bacillati</taxon>
        <taxon>Bacillota</taxon>
        <taxon>Bacilli</taxon>
        <taxon>Lactobacillales</taxon>
        <taxon>Streptococcaceae</taxon>
        <taxon>Streptococcus</taxon>
    </lineage>
</organism>
<keyword evidence="6" id="KW-1185">Reference proteome</keyword>
<dbReference type="CDD" id="cd01544">
    <property type="entry name" value="PBP1_GalR"/>
    <property type="match status" value="1"/>
</dbReference>
<keyword evidence="2" id="KW-0238">DNA-binding</keyword>
<name>A0ABS5B1P7_9STRE</name>
<keyword evidence="1" id="KW-0805">Transcription regulation</keyword>
<dbReference type="InterPro" id="IPR046335">
    <property type="entry name" value="LacI/GalR-like_sensor"/>
</dbReference>
<dbReference type="SMART" id="SM00354">
    <property type="entry name" value="HTH_LACI"/>
    <property type="match status" value="1"/>
</dbReference>
<reference evidence="5 6" key="1">
    <citation type="submission" date="2018-02" db="EMBL/GenBank/DDBJ databases">
        <title>Draft genome sequence of Streptococcus oricebi CCUG 70868T type strain.</title>
        <authorList>
            <person name="Mendez V."/>
            <person name="Salva-Serra F."/>
            <person name="Jaen-Luchoro D."/>
            <person name="Gonzales-Siles L."/>
            <person name="Karlsson R."/>
            <person name="Engstrom-Jakobsson H."/>
            <person name="Busquets A."/>
            <person name="Gomila M."/>
            <person name="Pineiro-Iglesias B."/>
            <person name="Bennasar-Figueras A."/>
            <person name="Seeger M."/>
            <person name="Moore E."/>
        </authorList>
    </citation>
    <scope>NUCLEOTIDE SEQUENCE [LARGE SCALE GENOMIC DNA]</scope>
    <source>
        <strain evidence="5 6">CCUG 70868</strain>
    </source>
</reference>
<comment type="caution">
    <text evidence="5">The sequence shown here is derived from an EMBL/GenBank/DDBJ whole genome shotgun (WGS) entry which is preliminary data.</text>
</comment>
<protein>
    <submittedName>
        <fullName evidence="5">LacI family transcriptional regulator</fullName>
    </submittedName>
</protein>
<dbReference type="Gene3D" id="3.40.50.2300">
    <property type="match status" value="2"/>
</dbReference>
<keyword evidence="3" id="KW-0804">Transcription</keyword>
<dbReference type="PRINTS" id="PR00036">
    <property type="entry name" value="HTHLACI"/>
</dbReference>
<proteinExistence type="predicted"/>
<dbReference type="PANTHER" id="PTHR30146">
    <property type="entry name" value="LACI-RELATED TRANSCRIPTIONAL REPRESSOR"/>
    <property type="match status" value="1"/>
</dbReference>
<sequence length="333" mass="37507">MATIKEIAEAAGVSPATVSRVLNYDPAMSVSQETRKKIFTIAEEVNYQKPQKSRKTRSKQVRVALVEWYTQKEELNDLYYYSIRLEAEKQLQELGYDFFRVFNDDSLDQLGQLDGIIAIGKFSPQQIQNLEQASSHLVFVDSDSLAFGHSCVTSDFEHSVVSLLDHFLSKGLKKIGMLSGQEQTSDQSLTLPDPRLEAFKTYLGPKDLYQENYLKIGKFSSESGYQMMKEMIEDLREDFPQAFFLASDALAIGAIRALQEAGFAIPKDVSLISFNDTSIASYVYPSLSSVTVFTKDMGRKAVAILKEELETSEEKIPYMVKLASRLTLRESSL</sequence>
<evidence type="ECO:0000259" key="4">
    <source>
        <dbReference type="PROSITE" id="PS50932"/>
    </source>
</evidence>
<dbReference type="Pfam" id="PF00356">
    <property type="entry name" value="LacI"/>
    <property type="match status" value="1"/>
</dbReference>
<dbReference type="InterPro" id="IPR010982">
    <property type="entry name" value="Lambda_DNA-bd_dom_sf"/>
</dbReference>
<dbReference type="Proteomes" id="UP001519296">
    <property type="component" value="Unassembled WGS sequence"/>
</dbReference>
<dbReference type="Pfam" id="PF13377">
    <property type="entry name" value="Peripla_BP_3"/>
    <property type="match status" value="1"/>
</dbReference>
<dbReference type="PROSITE" id="PS00356">
    <property type="entry name" value="HTH_LACI_1"/>
    <property type="match status" value="1"/>
</dbReference>
<dbReference type="CDD" id="cd01392">
    <property type="entry name" value="HTH_LacI"/>
    <property type="match status" value="1"/>
</dbReference>
<evidence type="ECO:0000256" key="1">
    <source>
        <dbReference type="ARBA" id="ARBA00023015"/>
    </source>
</evidence>
<dbReference type="RefSeq" id="WP_209626291.1">
    <property type="nucleotide sequence ID" value="NZ_PRDG01000001.1"/>
</dbReference>
<dbReference type="PROSITE" id="PS50932">
    <property type="entry name" value="HTH_LACI_2"/>
    <property type="match status" value="1"/>
</dbReference>
<dbReference type="SUPFAM" id="SSF47413">
    <property type="entry name" value="lambda repressor-like DNA-binding domains"/>
    <property type="match status" value="1"/>
</dbReference>